<dbReference type="eggNOG" id="COG0628">
    <property type="taxonomic scope" value="Bacteria"/>
</dbReference>
<gene>
    <name evidence="7" type="ORF">JCM15093_928</name>
</gene>
<dbReference type="Proteomes" id="UP000027601">
    <property type="component" value="Unassembled WGS sequence"/>
</dbReference>
<proteinExistence type="inferred from homology"/>
<comment type="similarity">
    <text evidence="2">Belongs to the autoinducer-2 exporter (AI-2E) (TC 2.A.86) family.</text>
</comment>
<dbReference type="AlphaFoldDB" id="A0A069CYW4"/>
<reference evidence="7 8" key="1">
    <citation type="journal article" date="2015" name="Microbes Environ.">
        <title>Distribution and evolution of nitrogen fixation genes in the phylum bacteroidetes.</title>
        <authorList>
            <person name="Inoue J."/>
            <person name="Oshima K."/>
            <person name="Suda W."/>
            <person name="Sakamoto M."/>
            <person name="Iino T."/>
            <person name="Noda S."/>
            <person name="Hongoh Y."/>
            <person name="Hattori M."/>
            <person name="Ohkuma M."/>
        </authorList>
    </citation>
    <scope>NUCLEOTIDE SEQUENCE [LARGE SCALE GENOMIC DNA]</scope>
    <source>
        <strain evidence="7 8">JCM 15093</strain>
    </source>
</reference>
<feature type="transmembrane region" description="Helical" evidence="6">
    <location>
        <begin position="12"/>
        <end position="44"/>
    </location>
</feature>
<dbReference type="PANTHER" id="PTHR21716">
    <property type="entry name" value="TRANSMEMBRANE PROTEIN"/>
    <property type="match status" value="1"/>
</dbReference>
<evidence type="ECO:0000313" key="7">
    <source>
        <dbReference type="EMBL" id="GAK35803.1"/>
    </source>
</evidence>
<evidence type="ECO:0000256" key="4">
    <source>
        <dbReference type="ARBA" id="ARBA00022989"/>
    </source>
</evidence>
<evidence type="ECO:0000313" key="8">
    <source>
        <dbReference type="Proteomes" id="UP000027601"/>
    </source>
</evidence>
<sequence>MNEKERYTKYSLIIIILLLGGILFVRLIPFLSGILGAVTIYALLRGQMKYLSEKKKMKRSLAAILLIGETVLFFLIPLSLFVWLLIGELQTLNLDPAVLMSSVEDAVQVIREKTGYELFKEENMSAAASFFTKLAQSFLGNVSGLIMNLFVLVFILFFMLIGSSKMEEYVYSILPFGEADRKSVLKEMNRIVTSNAIGIPLLAVIQGGIAMAGYFIFGAPNALLFGFLTCFATVIPLVGTALIWLPLVVYMALLGDWVNAAGLAAYALIIITNVDNLIRFMLQKKMANIHPLITVFGVVIGLPLFGFMGVIFGPLLISVFILCFDIYKREYLDK</sequence>
<feature type="transmembrane region" description="Helical" evidence="6">
    <location>
        <begin position="223"/>
        <end position="245"/>
    </location>
</feature>
<dbReference type="OrthoDB" id="9773730at2"/>
<evidence type="ECO:0000256" key="3">
    <source>
        <dbReference type="ARBA" id="ARBA00022692"/>
    </source>
</evidence>
<evidence type="ECO:0000256" key="2">
    <source>
        <dbReference type="ARBA" id="ARBA00009773"/>
    </source>
</evidence>
<feature type="transmembrane region" description="Helical" evidence="6">
    <location>
        <begin position="257"/>
        <end position="274"/>
    </location>
</feature>
<dbReference type="EMBL" id="BAJS01000003">
    <property type="protein sequence ID" value="GAK35803.1"/>
    <property type="molecule type" value="Genomic_DNA"/>
</dbReference>
<dbReference type="STRING" id="1121097.GCA_000428125_00598"/>
<organism evidence="7 8">
    <name type="scientific">Bacteroides graminisolvens DSM 19988 = JCM 15093</name>
    <dbReference type="NCBI Taxonomy" id="1121097"/>
    <lineage>
        <taxon>Bacteria</taxon>
        <taxon>Pseudomonadati</taxon>
        <taxon>Bacteroidota</taxon>
        <taxon>Bacteroidia</taxon>
        <taxon>Bacteroidales</taxon>
        <taxon>Bacteroidaceae</taxon>
        <taxon>Bacteroides</taxon>
    </lineage>
</organism>
<dbReference type="PANTHER" id="PTHR21716:SF4">
    <property type="entry name" value="TRANSMEMBRANE PROTEIN 245"/>
    <property type="match status" value="1"/>
</dbReference>
<feature type="transmembrane region" description="Helical" evidence="6">
    <location>
        <begin position="64"/>
        <end position="86"/>
    </location>
</feature>
<comment type="subcellular location">
    <subcellularLocation>
        <location evidence="1">Membrane</location>
        <topology evidence="1">Multi-pass membrane protein</topology>
    </subcellularLocation>
</comment>
<keyword evidence="8" id="KW-1185">Reference proteome</keyword>
<dbReference type="RefSeq" id="WP_024995870.1">
    <property type="nucleotide sequence ID" value="NZ_ATZI01000001.1"/>
</dbReference>
<accession>A0A069CYW4</accession>
<feature type="transmembrane region" description="Helical" evidence="6">
    <location>
        <begin position="138"/>
        <end position="161"/>
    </location>
</feature>
<protein>
    <submittedName>
        <fullName evidence="7">Membrane protein</fullName>
    </submittedName>
</protein>
<feature type="transmembrane region" description="Helical" evidence="6">
    <location>
        <begin position="294"/>
        <end position="327"/>
    </location>
</feature>
<keyword evidence="5 6" id="KW-0472">Membrane</keyword>
<dbReference type="InterPro" id="IPR002549">
    <property type="entry name" value="AI-2E-like"/>
</dbReference>
<name>A0A069CYW4_9BACE</name>
<dbReference type="GO" id="GO:0016020">
    <property type="term" value="C:membrane"/>
    <property type="evidence" value="ECO:0007669"/>
    <property type="project" value="UniProtKB-SubCell"/>
</dbReference>
<keyword evidence="3 6" id="KW-0812">Transmembrane</keyword>
<evidence type="ECO:0000256" key="1">
    <source>
        <dbReference type="ARBA" id="ARBA00004141"/>
    </source>
</evidence>
<keyword evidence="4 6" id="KW-1133">Transmembrane helix</keyword>
<evidence type="ECO:0000256" key="5">
    <source>
        <dbReference type="ARBA" id="ARBA00023136"/>
    </source>
</evidence>
<feature type="transmembrane region" description="Helical" evidence="6">
    <location>
        <begin position="191"/>
        <end position="217"/>
    </location>
</feature>
<comment type="caution">
    <text evidence="7">The sequence shown here is derived from an EMBL/GenBank/DDBJ whole genome shotgun (WGS) entry which is preliminary data.</text>
</comment>
<dbReference type="Pfam" id="PF01594">
    <property type="entry name" value="AI-2E_transport"/>
    <property type="match status" value="1"/>
</dbReference>
<evidence type="ECO:0000256" key="6">
    <source>
        <dbReference type="SAM" id="Phobius"/>
    </source>
</evidence>